<feature type="region of interest" description="Disordered" evidence="1">
    <location>
        <begin position="53"/>
        <end position="79"/>
    </location>
</feature>
<reference evidence="3 4" key="1">
    <citation type="submission" date="2020-02" db="EMBL/GenBank/DDBJ databases">
        <authorList>
            <person name="Ma Q."/>
            <person name="Huang Y."/>
            <person name="Song X."/>
            <person name="Pei D."/>
        </authorList>
    </citation>
    <scope>NUCLEOTIDE SEQUENCE [LARGE SCALE GENOMIC DNA]</scope>
    <source>
        <strain evidence="3">Sxm20200214</strain>
        <tissue evidence="3">Leaf</tissue>
    </source>
</reference>
<evidence type="ECO:0000256" key="1">
    <source>
        <dbReference type="SAM" id="MobiDB-lite"/>
    </source>
</evidence>
<feature type="signal peptide" evidence="2">
    <location>
        <begin position="1"/>
        <end position="26"/>
    </location>
</feature>
<sequence length="79" mass="9180">MKLWNTRLSFLIILIFIFAGFHFSSGGRKLPSTTAMEFEEQFRRLRFHSERMLPGEKNKQIYGVSLKKTPGGPNPLHNK</sequence>
<proteinExistence type="predicted"/>
<protein>
    <submittedName>
        <fullName evidence="3">Uncharacterized protein</fullName>
    </submittedName>
</protein>
<evidence type="ECO:0000313" key="3">
    <source>
        <dbReference type="EMBL" id="KAG2302742.1"/>
    </source>
</evidence>
<dbReference type="InterPro" id="IPR055317">
    <property type="entry name" value="CLE14-like"/>
</dbReference>
<dbReference type="AlphaFoldDB" id="A0A8X7SB56"/>
<organism evidence="3 4">
    <name type="scientific">Brassica carinata</name>
    <name type="common">Ethiopian mustard</name>
    <name type="synonym">Abyssinian cabbage</name>
    <dbReference type="NCBI Taxonomy" id="52824"/>
    <lineage>
        <taxon>Eukaryota</taxon>
        <taxon>Viridiplantae</taxon>
        <taxon>Streptophyta</taxon>
        <taxon>Embryophyta</taxon>
        <taxon>Tracheophyta</taxon>
        <taxon>Spermatophyta</taxon>
        <taxon>Magnoliopsida</taxon>
        <taxon>eudicotyledons</taxon>
        <taxon>Gunneridae</taxon>
        <taxon>Pentapetalae</taxon>
        <taxon>rosids</taxon>
        <taxon>malvids</taxon>
        <taxon>Brassicales</taxon>
        <taxon>Brassicaceae</taxon>
        <taxon>Brassiceae</taxon>
        <taxon>Brassica</taxon>
    </lineage>
</organism>
<accession>A0A8X7SB56</accession>
<name>A0A8X7SB56_BRACI</name>
<dbReference type="EMBL" id="JAAMPC010000007">
    <property type="protein sequence ID" value="KAG2302742.1"/>
    <property type="molecule type" value="Genomic_DNA"/>
</dbReference>
<evidence type="ECO:0000313" key="4">
    <source>
        <dbReference type="Proteomes" id="UP000886595"/>
    </source>
</evidence>
<evidence type="ECO:0000256" key="2">
    <source>
        <dbReference type="SAM" id="SignalP"/>
    </source>
</evidence>
<feature type="chain" id="PRO_5036452104" evidence="2">
    <location>
        <begin position="27"/>
        <end position="79"/>
    </location>
</feature>
<dbReference type="PANTHER" id="PTHR35472:SF7">
    <property type="entry name" value="GENOME ASSEMBLY, CHROMOSOME: A09"/>
    <property type="match status" value="1"/>
</dbReference>
<dbReference type="OrthoDB" id="1091027at2759"/>
<keyword evidence="2" id="KW-0732">Signal</keyword>
<comment type="caution">
    <text evidence="3">The sequence shown here is derived from an EMBL/GenBank/DDBJ whole genome shotgun (WGS) entry which is preliminary data.</text>
</comment>
<keyword evidence="4" id="KW-1185">Reference proteome</keyword>
<dbReference type="Proteomes" id="UP000886595">
    <property type="component" value="Unassembled WGS sequence"/>
</dbReference>
<gene>
    <name evidence="3" type="ORF">Bca52824_031393</name>
</gene>
<dbReference type="PANTHER" id="PTHR35472">
    <property type="match status" value="1"/>
</dbReference>